<dbReference type="GO" id="GO:0005634">
    <property type="term" value="C:nucleus"/>
    <property type="evidence" value="ECO:0007669"/>
    <property type="project" value="UniProtKB-SubCell"/>
</dbReference>
<keyword evidence="3 11" id="KW-0678">Repressor</keyword>
<sequence length="947" mass="103196">MRFTKPAWVSHKDSADKKRLGIFSIDVHPDGSRVATGGLDAKIRIWSTLPMLRPEFDDSNEEVDKTTAPPKALCTLSMHAGPVLAVRWSHSGKWLASGSDDTIIMIWDLDPNGGGKVWGSDDMNAEGWKALKRLPGHDSDVTDLAFAPEDRYLASVGLDSKVLIWSGVTLELIRKLDLHQGYVKGVCWDPVGQYLATQSDDKSVKIWNTTDWSLEASITQPFENSPGSTFFRRLSWSPDGAHITASNAMNNNGYVFVAAVISRSSWSSNISLVGHENTVEVSAYNPHIFRRSADKPVTTANICSVVALGSDDLAVSIWQTKSARPLIVAKDVFERPVMDLSWSLDGLTLYACSSDGTICIFDFDESELEGIAPLSVQAEYLKLFNFVPPPIARAYVPQPRTADYDVPSVQARTPFPPVPTVPTPFSSQPSSQVQNASGRKKRRIKPVFVSHLSSAPGINGVPTASSQPSVNGVVVQPFHSSPAPQPFGMPHRSGTNSNSLDMITPTIPNSYGTSIHNDYAGEYTDRFIETNTPQGDTDKAEMWDSLPENGTSNANGINRVAKARTLGGDRRQESVSVIKEIRPAAGVPMDIDLYPGPSSNRTRLSPPAIRNSVSVRVEDKEGDIFEGKNAEDGLAPSEVTLVSGKQTQFLDYVSPCVLVVCATSVFCAAALEDGSVNVYSPTGRRLMPAMLLDSPCVVLEGCKPYLMAITATAKLYVWNIKLQRSHISPVSIQPLFSLPSSTILSATLRPGGSPVLLLSSGIAFSYDPALSTWLKVSEVRWSQGSDAWEGKQRATAVRGINNSKGIISSLESSISDLEISDGAPGMPLKNPSDAPAWWNAALTLGHLETRIHSAKLLDSPSEYRNSLIIYAKRIAEEGFRGKAEELLKELCGPIYWKPTREEPWVSTVLGIPKRELLKDIMGIFARSKTLAKLGQDWQEMMKKAQAE</sequence>
<feature type="repeat" description="WD" evidence="10">
    <location>
        <begin position="22"/>
        <end position="47"/>
    </location>
</feature>
<dbReference type="SMART" id="SM00320">
    <property type="entry name" value="WD40"/>
    <property type="match status" value="6"/>
</dbReference>
<dbReference type="GO" id="GO:0031491">
    <property type="term" value="F:nucleosome binding"/>
    <property type="evidence" value="ECO:0007669"/>
    <property type="project" value="TreeGrafter"/>
</dbReference>
<feature type="domain" description="Protein HIRA-like C-terminal" evidence="13">
    <location>
        <begin position="683"/>
        <end position="890"/>
    </location>
</feature>
<dbReference type="InterPro" id="IPR015943">
    <property type="entry name" value="WD40/YVTN_repeat-like_dom_sf"/>
</dbReference>
<dbReference type="OrthoDB" id="1741719at2759"/>
<keyword evidence="9 11" id="KW-0539">Nucleus</keyword>
<evidence type="ECO:0000256" key="6">
    <source>
        <dbReference type="ARBA" id="ARBA00022853"/>
    </source>
</evidence>
<comment type="caution">
    <text evidence="15">The sequence shown here is derived from an EMBL/GenBank/DDBJ whole genome shotgun (WGS) entry which is preliminary data.</text>
</comment>
<dbReference type="SUPFAM" id="SSF50978">
    <property type="entry name" value="WD40 repeat-like"/>
    <property type="match status" value="2"/>
</dbReference>
<feature type="domain" description="CAF1B/HIR1 beta-propeller" evidence="14">
    <location>
        <begin position="19"/>
        <end position="368"/>
    </location>
</feature>
<dbReference type="PROSITE" id="PS50294">
    <property type="entry name" value="WD_REPEATS_REGION"/>
    <property type="match status" value="3"/>
</dbReference>
<dbReference type="CDD" id="cd00200">
    <property type="entry name" value="WD40"/>
    <property type="match status" value="1"/>
</dbReference>
<feature type="repeat" description="WD" evidence="10">
    <location>
        <begin position="76"/>
        <end position="110"/>
    </location>
</feature>
<dbReference type="Proteomes" id="UP000886523">
    <property type="component" value="Unassembled WGS sequence"/>
</dbReference>
<feature type="region of interest" description="Disordered" evidence="12">
    <location>
        <begin position="421"/>
        <end position="440"/>
    </location>
</feature>
<feature type="compositionally biased region" description="Low complexity" evidence="12">
    <location>
        <begin position="423"/>
        <end position="434"/>
    </location>
</feature>
<dbReference type="Pfam" id="PF24105">
    <property type="entry name" value="Beta-prop_CAF1B_HIR1"/>
    <property type="match status" value="1"/>
</dbReference>
<dbReference type="Pfam" id="PF07569">
    <property type="entry name" value="Hira"/>
    <property type="match status" value="1"/>
</dbReference>
<keyword evidence="8 11" id="KW-0804">Transcription</keyword>
<evidence type="ECO:0000256" key="11">
    <source>
        <dbReference type="RuleBase" id="RU364014"/>
    </source>
</evidence>
<evidence type="ECO:0000259" key="13">
    <source>
        <dbReference type="Pfam" id="PF07569"/>
    </source>
</evidence>
<evidence type="ECO:0000256" key="9">
    <source>
        <dbReference type="ARBA" id="ARBA00023242"/>
    </source>
</evidence>
<dbReference type="EMBL" id="MU129064">
    <property type="protein sequence ID" value="KAF9508127.1"/>
    <property type="molecule type" value="Genomic_DNA"/>
</dbReference>
<evidence type="ECO:0000313" key="16">
    <source>
        <dbReference type="Proteomes" id="UP000886523"/>
    </source>
</evidence>
<keyword evidence="6 11" id="KW-0156">Chromatin regulator</keyword>
<comment type="function">
    <text evidence="11">Required for replication-independent chromatin assembly and for the periodic repression of histone gene transcription during the cell cycle.</text>
</comment>
<evidence type="ECO:0000256" key="12">
    <source>
        <dbReference type="SAM" id="MobiDB-lite"/>
    </source>
</evidence>
<evidence type="ECO:0000256" key="7">
    <source>
        <dbReference type="ARBA" id="ARBA00023015"/>
    </source>
</evidence>
<keyword evidence="4 10" id="KW-0853">WD repeat</keyword>
<comment type="subcellular location">
    <subcellularLocation>
        <location evidence="1 11">Nucleus</location>
    </subcellularLocation>
</comment>
<gene>
    <name evidence="15" type="ORF">BS47DRAFT_246560</name>
</gene>
<keyword evidence="16" id="KW-1185">Reference proteome</keyword>
<evidence type="ECO:0000256" key="8">
    <source>
        <dbReference type="ARBA" id="ARBA00023163"/>
    </source>
</evidence>
<dbReference type="GO" id="GO:0000417">
    <property type="term" value="C:HIR complex"/>
    <property type="evidence" value="ECO:0007669"/>
    <property type="project" value="TreeGrafter"/>
</dbReference>
<proteinExistence type="inferred from homology"/>
<dbReference type="PANTHER" id="PTHR13831">
    <property type="entry name" value="MEMBER OF THE HIR1 FAMILY OF WD-REPEAT PROTEINS"/>
    <property type="match status" value="1"/>
</dbReference>
<evidence type="ECO:0000256" key="10">
    <source>
        <dbReference type="PROSITE-ProRule" id="PRU00221"/>
    </source>
</evidence>
<dbReference type="GO" id="GO:0000785">
    <property type="term" value="C:chromatin"/>
    <property type="evidence" value="ECO:0007669"/>
    <property type="project" value="TreeGrafter"/>
</dbReference>
<dbReference type="InterPro" id="IPR011494">
    <property type="entry name" value="HIRA-like_C"/>
</dbReference>
<evidence type="ECO:0000256" key="2">
    <source>
        <dbReference type="ARBA" id="ARBA00007306"/>
    </source>
</evidence>
<dbReference type="AlphaFoldDB" id="A0A9P6AM88"/>
<evidence type="ECO:0000256" key="4">
    <source>
        <dbReference type="ARBA" id="ARBA00022574"/>
    </source>
</evidence>
<dbReference type="PROSITE" id="PS50082">
    <property type="entry name" value="WD_REPEATS_2"/>
    <property type="match status" value="4"/>
</dbReference>
<dbReference type="PANTHER" id="PTHR13831:SF0">
    <property type="entry name" value="PROTEIN HIRA"/>
    <property type="match status" value="1"/>
</dbReference>
<evidence type="ECO:0000259" key="14">
    <source>
        <dbReference type="Pfam" id="PF24105"/>
    </source>
</evidence>
<evidence type="ECO:0000313" key="15">
    <source>
        <dbReference type="EMBL" id="KAF9508127.1"/>
    </source>
</evidence>
<reference evidence="15" key="1">
    <citation type="journal article" date="2020" name="Nat. Commun.">
        <title>Large-scale genome sequencing of mycorrhizal fungi provides insights into the early evolution of symbiotic traits.</title>
        <authorList>
            <person name="Miyauchi S."/>
            <person name="Kiss E."/>
            <person name="Kuo A."/>
            <person name="Drula E."/>
            <person name="Kohler A."/>
            <person name="Sanchez-Garcia M."/>
            <person name="Morin E."/>
            <person name="Andreopoulos B."/>
            <person name="Barry K.W."/>
            <person name="Bonito G."/>
            <person name="Buee M."/>
            <person name="Carver A."/>
            <person name="Chen C."/>
            <person name="Cichocki N."/>
            <person name="Clum A."/>
            <person name="Culley D."/>
            <person name="Crous P.W."/>
            <person name="Fauchery L."/>
            <person name="Girlanda M."/>
            <person name="Hayes R.D."/>
            <person name="Keri Z."/>
            <person name="LaButti K."/>
            <person name="Lipzen A."/>
            <person name="Lombard V."/>
            <person name="Magnuson J."/>
            <person name="Maillard F."/>
            <person name="Murat C."/>
            <person name="Nolan M."/>
            <person name="Ohm R.A."/>
            <person name="Pangilinan J."/>
            <person name="Pereira M.F."/>
            <person name="Perotto S."/>
            <person name="Peter M."/>
            <person name="Pfister S."/>
            <person name="Riley R."/>
            <person name="Sitrit Y."/>
            <person name="Stielow J.B."/>
            <person name="Szollosi G."/>
            <person name="Zifcakova L."/>
            <person name="Stursova M."/>
            <person name="Spatafora J.W."/>
            <person name="Tedersoo L."/>
            <person name="Vaario L.M."/>
            <person name="Yamada A."/>
            <person name="Yan M."/>
            <person name="Wang P."/>
            <person name="Xu J."/>
            <person name="Bruns T."/>
            <person name="Baldrian P."/>
            <person name="Vilgalys R."/>
            <person name="Dunand C."/>
            <person name="Henrissat B."/>
            <person name="Grigoriev I.V."/>
            <person name="Hibbett D."/>
            <person name="Nagy L.G."/>
            <person name="Martin F.M."/>
        </authorList>
    </citation>
    <scope>NUCLEOTIDE SEQUENCE</scope>
    <source>
        <strain evidence="15">UP504</strain>
    </source>
</reference>
<dbReference type="InterPro" id="IPR031120">
    <property type="entry name" value="HIR1-like"/>
</dbReference>
<dbReference type="GO" id="GO:0006338">
    <property type="term" value="P:chromatin remodeling"/>
    <property type="evidence" value="ECO:0007669"/>
    <property type="project" value="InterPro"/>
</dbReference>
<evidence type="ECO:0000256" key="5">
    <source>
        <dbReference type="ARBA" id="ARBA00022737"/>
    </source>
</evidence>
<keyword evidence="5 11" id="KW-0677">Repeat</keyword>
<dbReference type="InterPro" id="IPR019775">
    <property type="entry name" value="WD40_repeat_CS"/>
</dbReference>
<evidence type="ECO:0000256" key="3">
    <source>
        <dbReference type="ARBA" id="ARBA00022491"/>
    </source>
</evidence>
<dbReference type="InterPro" id="IPR036322">
    <property type="entry name" value="WD40_repeat_dom_sf"/>
</dbReference>
<dbReference type="InterPro" id="IPR001680">
    <property type="entry name" value="WD40_rpt"/>
</dbReference>
<dbReference type="InterPro" id="IPR055410">
    <property type="entry name" value="Beta-prop_CAF1B_HIR1"/>
</dbReference>
<dbReference type="GO" id="GO:0006351">
    <property type="term" value="P:DNA-templated transcription"/>
    <property type="evidence" value="ECO:0007669"/>
    <property type="project" value="InterPro"/>
</dbReference>
<organism evidence="15 16">
    <name type="scientific">Hydnum rufescens UP504</name>
    <dbReference type="NCBI Taxonomy" id="1448309"/>
    <lineage>
        <taxon>Eukaryota</taxon>
        <taxon>Fungi</taxon>
        <taxon>Dikarya</taxon>
        <taxon>Basidiomycota</taxon>
        <taxon>Agaricomycotina</taxon>
        <taxon>Agaricomycetes</taxon>
        <taxon>Cantharellales</taxon>
        <taxon>Hydnaceae</taxon>
        <taxon>Hydnum</taxon>
    </lineage>
</organism>
<dbReference type="PROSITE" id="PS00678">
    <property type="entry name" value="WD_REPEATS_1"/>
    <property type="match status" value="1"/>
</dbReference>
<keyword evidence="7 11" id="KW-0805">Transcription regulation</keyword>
<feature type="repeat" description="WD" evidence="10">
    <location>
        <begin position="176"/>
        <end position="217"/>
    </location>
</feature>
<feature type="repeat" description="WD" evidence="10">
    <location>
        <begin position="134"/>
        <end position="166"/>
    </location>
</feature>
<dbReference type="GO" id="GO:0006355">
    <property type="term" value="P:regulation of DNA-templated transcription"/>
    <property type="evidence" value="ECO:0007669"/>
    <property type="project" value="InterPro"/>
</dbReference>
<evidence type="ECO:0000256" key="1">
    <source>
        <dbReference type="ARBA" id="ARBA00004123"/>
    </source>
</evidence>
<accession>A0A9P6AM88</accession>
<comment type="similarity">
    <text evidence="2 11">Belongs to the WD repeat HIR1 family.</text>
</comment>
<dbReference type="Gene3D" id="2.130.10.10">
    <property type="entry name" value="YVTN repeat-like/Quinoprotein amine dehydrogenase"/>
    <property type="match status" value="2"/>
</dbReference>
<name>A0A9P6AM88_9AGAM</name>
<protein>
    <recommendedName>
        <fullName evidence="11">Protein HIR</fullName>
    </recommendedName>
</protein>